<evidence type="ECO:0000313" key="1">
    <source>
        <dbReference type="EMBL" id="KAL0967543.1"/>
    </source>
</evidence>
<gene>
    <name evidence="1" type="ORF">UPYG_G00253580</name>
</gene>
<name>A0ABD0WXZ9_UMBPY</name>
<proteinExistence type="predicted"/>
<reference evidence="1 2" key="1">
    <citation type="submission" date="2024-06" db="EMBL/GenBank/DDBJ databases">
        <authorList>
            <person name="Pan Q."/>
            <person name="Wen M."/>
            <person name="Jouanno E."/>
            <person name="Zahm M."/>
            <person name="Klopp C."/>
            <person name="Cabau C."/>
            <person name="Louis A."/>
            <person name="Berthelot C."/>
            <person name="Parey E."/>
            <person name="Roest Crollius H."/>
            <person name="Montfort J."/>
            <person name="Robinson-Rechavi M."/>
            <person name="Bouchez O."/>
            <person name="Lampietro C."/>
            <person name="Lopez Roques C."/>
            <person name="Donnadieu C."/>
            <person name="Postlethwait J."/>
            <person name="Bobe J."/>
            <person name="Verreycken H."/>
            <person name="Guiguen Y."/>
        </authorList>
    </citation>
    <scope>NUCLEOTIDE SEQUENCE [LARGE SCALE GENOMIC DNA]</scope>
    <source>
        <strain evidence="1">Up_M1</strain>
        <tissue evidence="1">Testis</tissue>
    </source>
</reference>
<dbReference type="AlphaFoldDB" id="A0ABD0WXZ9"/>
<accession>A0ABD0WXZ9</accession>
<keyword evidence="2" id="KW-1185">Reference proteome</keyword>
<dbReference type="EMBL" id="JAGEUA010000008">
    <property type="protein sequence ID" value="KAL0967543.1"/>
    <property type="molecule type" value="Genomic_DNA"/>
</dbReference>
<sequence>MQFQMVLLDQPVQRWGMTGLGRMWLMERASWRVPHLSPFPTQQMASVKEMSTVNLKRSVFYNEMDAGRTMPKTKGNN</sequence>
<organism evidence="1 2">
    <name type="scientific">Umbra pygmaea</name>
    <name type="common">Eastern mudminnow</name>
    <dbReference type="NCBI Taxonomy" id="75934"/>
    <lineage>
        <taxon>Eukaryota</taxon>
        <taxon>Metazoa</taxon>
        <taxon>Chordata</taxon>
        <taxon>Craniata</taxon>
        <taxon>Vertebrata</taxon>
        <taxon>Euteleostomi</taxon>
        <taxon>Actinopterygii</taxon>
        <taxon>Neopterygii</taxon>
        <taxon>Teleostei</taxon>
        <taxon>Protacanthopterygii</taxon>
        <taxon>Esociformes</taxon>
        <taxon>Umbridae</taxon>
        <taxon>Umbra</taxon>
    </lineage>
</organism>
<evidence type="ECO:0000313" key="2">
    <source>
        <dbReference type="Proteomes" id="UP001557470"/>
    </source>
</evidence>
<dbReference type="Proteomes" id="UP001557470">
    <property type="component" value="Unassembled WGS sequence"/>
</dbReference>
<comment type="caution">
    <text evidence="1">The sequence shown here is derived from an EMBL/GenBank/DDBJ whole genome shotgun (WGS) entry which is preliminary data.</text>
</comment>
<protein>
    <submittedName>
        <fullName evidence="1">Uncharacterized protein</fullName>
    </submittedName>
</protein>